<proteinExistence type="predicted"/>
<dbReference type="PROSITE" id="PS51032">
    <property type="entry name" value="AP2_ERF"/>
    <property type="match status" value="1"/>
</dbReference>
<evidence type="ECO:0000313" key="8">
    <source>
        <dbReference type="Proteomes" id="UP001642487"/>
    </source>
</evidence>
<dbReference type="Pfam" id="PF00847">
    <property type="entry name" value="AP2"/>
    <property type="match status" value="1"/>
</dbReference>
<dbReference type="SMART" id="SM00380">
    <property type="entry name" value="AP2"/>
    <property type="match status" value="1"/>
</dbReference>
<dbReference type="InterPro" id="IPR001471">
    <property type="entry name" value="AP2/ERF_dom"/>
</dbReference>
<dbReference type="Gene3D" id="3.30.730.10">
    <property type="entry name" value="AP2/ERF domain"/>
    <property type="match status" value="1"/>
</dbReference>
<evidence type="ECO:0000256" key="1">
    <source>
        <dbReference type="ARBA" id="ARBA00004123"/>
    </source>
</evidence>
<dbReference type="InterPro" id="IPR016177">
    <property type="entry name" value="DNA-bd_dom_sf"/>
</dbReference>
<dbReference type="PRINTS" id="PR00367">
    <property type="entry name" value="ETHRSPELEMNT"/>
</dbReference>
<sequence>MARPQQRYRGVRQRHWGSWVSEIRHPLLKTRIWLGTFETAEDAARAYDEAATIMCCPNNLPTNHNAPPHLSSAPPSSKLLTPTLIHKLQRCQMASLHMTKTQFALRKSADPTHRPATKLHDGHWSETEVKWVAGGEAEEVRRLEDDHVEQMIQELLDLGSFEFCPNDNHNFGSTNN</sequence>
<dbReference type="EMBL" id="OZ021740">
    <property type="protein sequence ID" value="CAK9324563.1"/>
    <property type="molecule type" value="Genomic_DNA"/>
</dbReference>
<keyword evidence="2" id="KW-0805">Transcription regulation</keyword>
<keyword evidence="3" id="KW-0238">DNA-binding</keyword>
<dbReference type="SUPFAM" id="SSF54171">
    <property type="entry name" value="DNA-binding domain"/>
    <property type="match status" value="1"/>
</dbReference>
<dbReference type="PANTHER" id="PTHR31194">
    <property type="entry name" value="SHN SHINE , DNA BINDING / TRANSCRIPTION FACTOR"/>
    <property type="match status" value="1"/>
</dbReference>
<evidence type="ECO:0000256" key="2">
    <source>
        <dbReference type="ARBA" id="ARBA00023015"/>
    </source>
</evidence>
<reference evidence="7 8" key="1">
    <citation type="submission" date="2024-03" db="EMBL/GenBank/DDBJ databases">
        <authorList>
            <person name="Gkanogiannis A."/>
            <person name="Becerra Lopez-Lavalle L."/>
        </authorList>
    </citation>
    <scope>NUCLEOTIDE SEQUENCE [LARGE SCALE GENOMIC DNA]</scope>
</reference>
<keyword evidence="8" id="KW-1185">Reference proteome</keyword>
<evidence type="ECO:0000313" key="7">
    <source>
        <dbReference type="EMBL" id="CAK9324563.1"/>
    </source>
</evidence>
<dbReference type="PANTHER" id="PTHR31194:SF223">
    <property type="entry name" value="AP2_ERF DOMAIN-CONTAINING PROTEIN"/>
    <property type="match status" value="1"/>
</dbReference>
<dbReference type="Proteomes" id="UP001642487">
    <property type="component" value="Chromosome 6"/>
</dbReference>
<gene>
    <name evidence="7" type="ORF">CITCOLO1_LOCUS16801</name>
</gene>
<feature type="domain" description="AP2/ERF" evidence="6">
    <location>
        <begin position="7"/>
        <end position="67"/>
    </location>
</feature>
<dbReference type="CDD" id="cd00018">
    <property type="entry name" value="AP2"/>
    <property type="match status" value="1"/>
</dbReference>
<evidence type="ECO:0000256" key="3">
    <source>
        <dbReference type="ARBA" id="ARBA00023125"/>
    </source>
</evidence>
<dbReference type="InterPro" id="IPR050913">
    <property type="entry name" value="AP2/ERF_ERF"/>
</dbReference>
<name>A0ABP0YYR7_9ROSI</name>
<keyword evidence="5" id="KW-0539">Nucleus</keyword>
<keyword evidence="4" id="KW-0804">Transcription</keyword>
<evidence type="ECO:0000259" key="6">
    <source>
        <dbReference type="PROSITE" id="PS51032"/>
    </source>
</evidence>
<protein>
    <recommendedName>
        <fullName evidence="6">AP2/ERF domain-containing protein</fullName>
    </recommendedName>
</protein>
<accession>A0ABP0YYR7</accession>
<evidence type="ECO:0000256" key="5">
    <source>
        <dbReference type="ARBA" id="ARBA00023242"/>
    </source>
</evidence>
<comment type="subcellular location">
    <subcellularLocation>
        <location evidence="1">Nucleus</location>
    </subcellularLocation>
</comment>
<dbReference type="InterPro" id="IPR036955">
    <property type="entry name" value="AP2/ERF_dom_sf"/>
</dbReference>
<organism evidence="7 8">
    <name type="scientific">Citrullus colocynthis</name>
    <name type="common">colocynth</name>
    <dbReference type="NCBI Taxonomy" id="252529"/>
    <lineage>
        <taxon>Eukaryota</taxon>
        <taxon>Viridiplantae</taxon>
        <taxon>Streptophyta</taxon>
        <taxon>Embryophyta</taxon>
        <taxon>Tracheophyta</taxon>
        <taxon>Spermatophyta</taxon>
        <taxon>Magnoliopsida</taxon>
        <taxon>eudicotyledons</taxon>
        <taxon>Gunneridae</taxon>
        <taxon>Pentapetalae</taxon>
        <taxon>rosids</taxon>
        <taxon>fabids</taxon>
        <taxon>Cucurbitales</taxon>
        <taxon>Cucurbitaceae</taxon>
        <taxon>Benincaseae</taxon>
        <taxon>Citrullus</taxon>
    </lineage>
</organism>
<evidence type="ECO:0000256" key="4">
    <source>
        <dbReference type="ARBA" id="ARBA00023163"/>
    </source>
</evidence>